<keyword evidence="2" id="KW-1185">Reference proteome</keyword>
<accession>A0ABN7XDU6</accession>
<name>A0ABN7XDU6_GIGMA</name>
<protein>
    <submittedName>
        <fullName evidence="1">21023_t:CDS:1</fullName>
    </submittedName>
</protein>
<sequence length="45" mass="5414">FVAWGFIMKIFRPCYGGTVVEIGWFLDRNRVLTWWDRISQHGLEL</sequence>
<feature type="non-terminal residue" evidence="1">
    <location>
        <position position="1"/>
    </location>
</feature>
<gene>
    <name evidence="1" type="ORF">GMARGA_LOCUS41898</name>
</gene>
<comment type="caution">
    <text evidence="1">The sequence shown here is derived from an EMBL/GenBank/DDBJ whole genome shotgun (WGS) entry which is preliminary data.</text>
</comment>
<organism evidence="1 2">
    <name type="scientific">Gigaspora margarita</name>
    <dbReference type="NCBI Taxonomy" id="4874"/>
    <lineage>
        <taxon>Eukaryota</taxon>
        <taxon>Fungi</taxon>
        <taxon>Fungi incertae sedis</taxon>
        <taxon>Mucoromycota</taxon>
        <taxon>Glomeromycotina</taxon>
        <taxon>Glomeromycetes</taxon>
        <taxon>Diversisporales</taxon>
        <taxon>Gigasporaceae</taxon>
        <taxon>Gigaspora</taxon>
    </lineage>
</organism>
<dbReference type="EMBL" id="CAJVQB010119694">
    <property type="protein sequence ID" value="CAG8853077.1"/>
    <property type="molecule type" value="Genomic_DNA"/>
</dbReference>
<feature type="non-terminal residue" evidence="1">
    <location>
        <position position="45"/>
    </location>
</feature>
<evidence type="ECO:0000313" key="2">
    <source>
        <dbReference type="Proteomes" id="UP000789901"/>
    </source>
</evidence>
<reference evidence="1 2" key="1">
    <citation type="submission" date="2021-06" db="EMBL/GenBank/DDBJ databases">
        <authorList>
            <person name="Kallberg Y."/>
            <person name="Tangrot J."/>
            <person name="Rosling A."/>
        </authorList>
    </citation>
    <scope>NUCLEOTIDE SEQUENCE [LARGE SCALE GENOMIC DNA]</scope>
    <source>
        <strain evidence="1 2">120-4 pot B 10/14</strain>
    </source>
</reference>
<dbReference type="Proteomes" id="UP000789901">
    <property type="component" value="Unassembled WGS sequence"/>
</dbReference>
<evidence type="ECO:0000313" key="1">
    <source>
        <dbReference type="EMBL" id="CAG8853077.1"/>
    </source>
</evidence>
<proteinExistence type="predicted"/>